<feature type="compositionally biased region" description="Basic and acidic residues" evidence="1">
    <location>
        <begin position="282"/>
        <end position="292"/>
    </location>
</feature>
<feature type="region of interest" description="Disordered" evidence="1">
    <location>
        <begin position="276"/>
        <end position="307"/>
    </location>
</feature>
<organism evidence="2 3">
    <name type="scientific">Scophthalmus maximus</name>
    <name type="common">Turbot</name>
    <name type="synonym">Psetta maxima</name>
    <dbReference type="NCBI Taxonomy" id="52904"/>
    <lineage>
        <taxon>Eukaryota</taxon>
        <taxon>Metazoa</taxon>
        <taxon>Chordata</taxon>
        <taxon>Craniata</taxon>
        <taxon>Vertebrata</taxon>
        <taxon>Euteleostomi</taxon>
        <taxon>Actinopterygii</taxon>
        <taxon>Neopterygii</taxon>
        <taxon>Teleostei</taxon>
        <taxon>Neoteleostei</taxon>
        <taxon>Acanthomorphata</taxon>
        <taxon>Carangaria</taxon>
        <taxon>Pleuronectiformes</taxon>
        <taxon>Pleuronectoidei</taxon>
        <taxon>Scophthalmidae</taxon>
        <taxon>Scophthalmus</taxon>
    </lineage>
</organism>
<dbReference type="AlphaFoldDB" id="A0A6A4TLL4"/>
<evidence type="ECO:0000313" key="3">
    <source>
        <dbReference type="Proteomes" id="UP000438429"/>
    </source>
</evidence>
<proteinExistence type="predicted"/>
<evidence type="ECO:0000313" key="2">
    <source>
        <dbReference type="EMBL" id="KAF0047003.1"/>
    </source>
</evidence>
<protein>
    <submittedName>
        <fullName evidence="2">Uncharacterized protein</fullName>
    </submittedName>
</protein>
<dbReference type="Proteomes" id="UP000438429">
    <property type="component" value="Unassembled WGS sequence"/>
</dbReference>
<evidence type="ECO:0000256" key="1">
    <source>
        <dbReference type="SAM" id="MobiDB-lite"/>
    </source>
</evidence>
<reference evidence="2 3" key="1">
    <citation type="submission" date="2019-06" db="EMBL/GenBank/DDBJ databases">
        <title>Draft genomes of female and male turbot (Scophthalmus maximus).</title>
        <authorList>
            <person name="Xu H."/>
            <person name="Xu X.-W."/>
            <person name="Shao C."/>
            <person name="Chen S."/>
        </authorList>
    </citation>
    <scope>NUCLEOTIDE SEQUENCE [LARGE SCALE GENOMIC DNA]</scope>
    <source>
        <strain evidence="2">Ysfricsl-2016a</strain>
        <tissue evidence="2">Blood</tissue>
    </source>
</reference>
<accession>A0A6A4TLL4</accession>
<name>A0A6A4TLL4_SCOMX</name>
<dbReference type="EMBL" id="VEVO01000001">
    <property type="protein sequence ID" value="KAF0047003.1"/>
    <property type="molecule type" value="Genomic_DNA"/>
</dbReference>
<gene>
    <name evidence="2" type="ORF">F2P81_000636</name>
</gene>
<comment type="caution">
    <text evidence="2">The sequence shown here is derived from an EMBL/GenBank/DDBJ whole genome shotgun (WGS) entry which is preliminary data.</text>
</comment>
<sequence length="307" mass="34519">MMIITNLVSGRGPFLELSVIGEESCELVALCKAGIVETPSGHHNMAVARLITPALVPLTALADALEILQPGTVGGSGAGRCACVVTMAPCAGASFHHHYHMAGVQRISGNFSQHTKNNNTHKYSKHAILLHKQLRLDLMMLCRLQMLTFAMRLQARFRSLTFSPCESLLHRTTPLSAKPYSCQFSNFDHIRHSSSYQLEDLLQYLVGRVTEDEMTTYHFASKLTDVQIGSRNAEDACRCFEALLLFIKNMLSVCFVCPSVFASHLHHEQLVNYGHQLHGHNRTSERQTSRERERKKKNRIPYQLHPR</sequence>